<organism evidence="1 2">
    <name type="scientific">Loxostege sticticalis</name>
    <name type="common">Beet webworm moth</name>
    <dbReference type="NCBI Taxonomy" id="481309"/>
    <lineage>
        <taxon>Eukaryota</taxon>
        <taxon>Metazoa</taxon>
        <taxon>Ecdysozoa</taxon>
        <taxon>Arthropoda</taxon>
        <taxon>Hexapoda</taxon>
        <taxon>Insecta</taxon>
        <taxon>Pterygota</taxon>
        <taxon>Neoptera</taxon>
        <taxon>Endopterygota</taxon>
        <taxon>Lepidoptera</taxon>
        <taxon>Glossata</taxon>
        <taxon>Ditrysia</taxon>
        <taxon>Pyraloidea</taxon>
        <taxon>Crambidae</taxon>
        <taxon>Pyraustinae</taxon>
        <taxon>Loxostege</taxon>
    </lineage>
</organism>
<protein>
    <recommendedName>
        <fullName evidence="3">Reverse transcriptase</fullName>
    </recommendedName>
</protein>
<gene>
    <name evidence="1" type="ORF">ABMA27_012167</name>
</gene>
<comment type="caution">
    <text evidence="1">The sequence shown here is derived from an EMBL/GenBank/DDBJ whole genome shotgun (WGS) entry which is preliminary data.</text>
</comment>
<sequence>MNPKKAPGLDHLTSDIWVIIDARLKFISHSKHVIAKANKIFKKLAQFVRPTWGAHPENVSTIYRQSTQIFTGHGYNKHYLNRFKIIDNESCPCDDISVQDTKHLMQHCPIFANVRFNHEMTCKNLKVNPYKVMELITKEEPKETFVTLINTIYIWHSDITHYSRNITRKPKNQQ</sequence>
<accession>A0ABR3IJ15</accession>
<evidence type="ECO:0008006" key="3">
    <source>
        <dbReference type="Google" id="ProtNLM"/>
    </source>
</evidence>
<keyword evidence="2" id="KW-1185">Reference proteome</keyword>
<dbReference type="EMBL" id="JBEUOH010000003">
    <property type="protein sequence ID" value="KAL0896228.1"/>
    <property type="molecule type" value="Genomic_DNA"/>
</dbReference>
<evidence type="ECO:0000313" key="2">
    <source>
        <dbReference type="Proteomes" id="UP001549920"/>
    </source>
</evidence>
<name>A0ABR3IJ15_LOXSC</name>
<proteinExistence type="predicted"/>
<reference evidence="1 2" key="1">
    <citation type="submission" date="2024-06" db="EMBL/GenBank/DDBJ databases">
        <title>A chromosome-level genome assembly of beet webworm, Loxostege sticticalis.</title>
        <authorList>
            <person name="Zhang Y."/>
        </authorList>
    </citation>
    <scope>NUCLEOTIDE SEQUENCE [LARGE SCALE GENOMIC DNA]</scope>
    <source>
        <strain evidence="1">AQ026</strain>
        <tissue evidence="1">Whole body</tissue>
    </source>
</reference>
<dbReference type="Proteomes" id="UP001549920">
    <property type="component" value="Unassembled WGS sequence"/>
</dbReference>
<evidence type="ECO:0000313" key="1">
    <source>
        <dbReference type="EMBL" id="KAL0896228.1"/>
    </source>
</evidence>